<protein>
    <submittedName>
        <fullName evidence="2">Uncharacterized protein</fullName>
    </submittedName>
</protein>
<dbReference type="EMBL" id="CP036402">
    <property type="protein sequence ID" value="QBI21045.1"/>
    <property type="molecule type" value="Genomic_DNA"/>
</dbReference>
<dbReference type="Proteomes" id="UP000291469">
    <property type="component" value="Chromosome"/>
</dbReference>
<dbReference type="KEGG" id="erz:ER308_16675"/>
<evidence type="ECO:0000313" key="2">
    <source>
        <dbReference type="EMBL" id="QBI21045.1"/>
    </source>
</evidence>
<sequence>MGSIIMAPLGLVAYIHFLVTMLATDSLGWAIAGTLGFPVVSVLWPVVAFFSGMLAGFYAVLFYAAMGFGLWLNAQTHG</sequence>
<evidence type="ECO:0000256" key="1">
    <source>
        <dbReference type="SAM" id="Phobius"/>
    </source>
</evidence>
<keyword evidence="3" id="KW-1185">Reference proteome</keyword>
<proteinExistence type="predicted"/>
<accession>A0A411YIA8</accession>
<name>A0A411YIA8_9ACTN</name>
<keyword evidence="1" id="KW-1133">Transmembrane helix</keyword>
<dbReference type="AlphaFoldDB" id="A0A411YIA8"/>
<reference evidence="2 3" key="1">
    <citation type="submission" date="2019-01" db="EMBL/GenBank/DDBJ databases">
        <title>Egibacter rhizosphaerae EGI 80759T.</title>
        <authorList>
            <person name="Chen D.-D."/>
            <person name="Tian Y."/>
            <person name="Jiao J.-Y."/>
            <person name="Zhang X.-T."/>
            <person name="Zhang Y.-G."/>
            <person name="Zhang Y."/>
            <person name="Xiao M."/>
            <person name="Shu W.-S."/>
            <person name="Li W.-J."/>
        </authorList>
    </citation>
    <scope>NUCLEOTIDE SEQUENCE [LARGE SCALE GENOMIC DNA]</scope>
    <source>
        <strain evidence="2 3">EGI 80759</strain>
    </source>
</reference>
<feature type="transmembrane region" description="Helical" evidence="1">
    <location>
        <begin position="44"/>
        <end position="72"/>
    </location>
</feature>
<organism evidence="2 3">
    <name type="scientific">Egibacter rhizosphaerae</name>
    <dbReference type="NCBI Taxonomy" id="1670831"/>
    <lineage>
        <taxon>Bacteria</taxon>
        <taxon>Bacillati</taxon>
        <taxon>Actinomycetota</taxon>
        <taxon>Nitriliruptoria</taxon>
        <taxon>Egibacterales</taxon>
        <taxon>Egibacteraceae</taxon>
        <taxon>Egibacter</taxon>
    </lineage>
</organism>
<keyword evidence="1" id="KW-0472">Membrane</keyword>
<dbReference type="RefSeq" id="WP_131156038.1">
    <property type="nucleotide sequence ID" value="NZ_CP036402.1"/>
</dbReference>
<evidence type="ECO:0000313" key="3">
    <source>
        <dbReference type="Proteomes" id="UP000291469"/>
    </source>
</evidence>
<keyword evidence="1" id="KW-0812">Transmembrane</keyword>
<gene>
    <name evidence="2" type="ORF">ER308_16675</name>
</gene>